<gene>
    <name evidence="1" type="ORF">HNQ99_003202</name>
</gene>
<sequence length="85" mass="9457">MIHAPKLQGKKLVQSVFVRCGYRIVRTEPYEQCRPTSADARNSASLLREILPVVQHNAVIGEWPTPAFPEALFQSKPSRDGSPIA</sequence>
<dbReference type="AlphaFoldDB" id="A0A840HZN0"/>
<comment type="caution">
    <text evidence="1">The sequence shown here is derived from an EMBL/GenBank/DDBJ whole genome shotgun (WGS) entry which is preliminary data.</text>
</comment>
<dbReference type="EMBL" id="JACHOV010000017">
    <property type="protein sequence ID" value="MBB4642866.1"/>
    <property type="molecule type" value="Genomic_DNA"/>
</dbReference>
<name>A0A840HZN0_9SPHN</name>
<evidence type="ECO:0000313" key="1">
    <source>
        <dbReference type="EMBL" id="MBB4642866.1"/>
    </source>
</evidence>
<evidence type="ECO:0000313" key="2">
    <source>
        <dbReference type="Proteomes" id="UP000575068"/>
    </source>
</evidence>
<reference evidence="1 2" key="1">
    <citation type="submission" date="2020-08" db="EMBL/GenBank/DDBJ databases">
        <title>Genomic Encyclopedia of Type Strains, Phase IV (KMG-IV): sequencing the most valuable type-strain genomes for metagenomic binning, comparative biology and taxonomic classification.</title>
        <authorList>
            <person name="Goeker M."/>
        </authorList>
    </citation>
    <scope>NUCLEOTIDE SEQUENCE [LARGE SCALE GENOMIC DNA]</scope>
    <source>
        <strain evidence="1 2">DSM 7465</strain>
    </source>
</reference>
<protein>
    <submittedName>
        <fullName evidence="1">Uncharacterized protein</fullName>
    </submittedName>
</protein>
<proteinExistence type="predicted"/>
<dbReference type="Proteomes" id="UP000575068">
    <property type="component" value="Unassembled WGS sequence"/>
</dbReference>
<organism evidence="1 2">
    <name type="scientific">Rhizorhapis suberifaciens</name>
    <name type="common">corky root of lettuce</name>
    <dbReference type="NCBI Taxonomy" id="13656"/>
    <lineage>
        <taxon>Bacteria</taxon>
        <taxon>Pseudomonadati</taxon>
        <taxon>Pseudomonadota</taxon>
        <taxon>Alphaproteobacteria</taxon>
        <taxon>Sphingomonadales</taxon>
        <taxon>Sphingomonadaceae</taxon>
        <taxon>Rhizorhapis</taxon>
    </lineage>
</organism>
<accession>A0A840HZN0</accession>
<keyword evidence="2" id="KW-1185">Reference proteome</keyword>